<feature type="transmembrane region" description="Helical" evidence="5">
    <location>
        <begin position="243"/>
        <end position="262"/>
    </location>
</feature>
<dbReference type="HAMAP" id="MF_00445">
    <property type="entry name" value="NDH1_NuoN_1"/>
    <property type="match status" value="1"/>
</dbReference>
<feature type="transmembrane region" description="Helical" evidence="5">
    <location>
        <begin position="333"/>
        <end position="351"/>
    </location>
</feature>
<keyword evidence="5" id="KW-1003">Cell membrane</keyword>
<feature type="transmembrane region" description="Helical" evidence="5">
    <location>
        <begin position="75"/>
        <end position="96"/>
    </location>
</feature>
<gene>
    <name evidence="5" type="primary">nuoN</name>
    <name evidence="8" type="ORF">SOO65_01535</name>
</gene>
<comment type="subcellular location">
    <subcellularLocation>
        <location evidence="5">Cell membrane</location>
        <topology evidence="5">Multi-pass membrane protein</topology>
    </subcellularLocation>
    <subcellularLocation>
        <location evidence="1">Endomembrane system</location>
        <topology evidence="1">Multi-pass membrane protein</topology>
    </subcellularLocation>
    <subcellularLocation>
        <location evidence="6">Membrane</location>
        <topology evidence="6">Multi-pass membrane protein</topology>
    </subcellularLocation>
</comment>
<dbReference type="GO" id="GO:0005886">
    <property type="term" value="C:plasma membrane"/>
    <property type="evidence" value="ECO:0007669"/>
    <property type="project" value="UniProtKB-SubCell"/>
</dbReference>
<feature type="transmembrane region" description="Helical" evidence="5">
    <location>
        <begin position="451"/>
        <end position="473"/>
    </location>
</feature>
<keyword evidence="5" id="KW-0813">Transport</keyword>
<evidence type="ECO:0000256" key="4">
    <source>
        <dbReference type="ARBA" id="ARBA00023136"/>
    </source>
</evidence>
<comment type="subunit">
    <text evidence="5">NDH-1 is composed of 14 different subunits. Subunits NuoA, H, J, K, L, M, N constitute the membrane sector of the complex.</text>
</comment>
<feature type="transmembrane region" description="Helical" evidence="5">
    <location>
        <begin position="371"/>
        <end position="391"/>
    </location>
</feature>
<dbReference type="KEGG" id="psti:SOO65_01535"/>
<dbReference type="Proteomes" id="UP001324634">
    <property type="component" value="Chromosome"/>
</dbReference>
<keyword evidence="9" id="KW-1185">Reference proteome</keyword>
<feature type="transmembrane region" description="Helical" evidence="5">
    <location>
        <begin position="205"/>
        <end position="223"/>
    </location>
</feature>
<dbReference type="Pfam" id="PF00361">
    <property type="entry name" value="Proton_antipo_M"/>
    <property type="match status" value="1"/>
</dbReference>
<evidence type="ECO:0000256" key="3">
    <source>
        <dbReference type="ARBA" id="ARBA00022989"/>
    </source>
</evidence>
<dbReference type="InterPro" id="IPR001750">
    <property type="entry name" value="ND/Mrp_TM"/>
</dbReference>
<evidence type="ECO:0000313" key="9">
    <source>
        <dbReference type="Proteomes" id="UP001324634"/>
    </source>
</evidence>
<comment type="function">
    <text evidence="5">NDH-1 shuttles electrons from NADH, via FMN and iron-sulfur (Fe-S) centers, to quinones in the respiratory chain. The immediate electron acceptor for the enzyme in this species is believed to be ubiquinone. Couples the redox reaction to proton translocation (for every two electrons transferred, four hydrogen ions are translocated across the cytoplasmic membrane), and thus conserves the redox energy in a proton gradient.</text>
</comment>
<dbReference type="GO" id="GO:0008137">
    <property type="term" value="F:NADH dehydrogenase (ubiquinone) activity"/>
    <property type="evidence" value="ECO:0007669"/>
    <property type="project" value="InterPro"/>
</dbReference>
<feature type="domain" description="NADH:quinone oxidoreductase/Mrp antiporter transmembrane" evidence="7">
    <location>
        <begin position="128"/>
        <end position="425"/>
    </location>
</feature>
<feature type="transmembrane region" description="Helical" evidence="5">
    <location>
        <begin position="165"/>
        <end position="184"/>
    </location>
</feature>
<keyword evidence="5" id="KW-0874">Quinone</keyword>
<feature type="transmembrane region" description="Helical" evidence="5">
    <location>
        <begin position="44"/>
        <end position="63"/>
    </location>
</feature>
<reference evidence="8 9" key="1">
    <citation type="submission" date="2023-11" db="EMBL/GenBank/DDBJ databases">
        <title>Peredibacter starrii A3.12.</title>
        <authorList>
            <person name="Mitchell R.J."/>
        </authorList>
    </citation>
    <scope>NUCLEOTIDE SEQUENCE [LARGE SCALE GENOMIC DNA]</scope>
    <source>
        <strain evidence="8 9">A3.12</strain>
    </source>
</reference>
<dbReference type="EC" id="7.1.1.-" evidence="5"/>
<dbReference type="GO" id="GO:0048038">
    <property type="term" value="F:quinone binding"/>
    <property type="evidence" value="ECO:0007669"/>
    <property type="project" value="UniProtKB-KW"/>
</dbReference>
<evidence type="ECO:0000259" key="7">
    <source>
        <dbReference type="Pfam" id="PF00361"/>
    </source>
</evidence>
<feature type="transmembrane region" description="Helical" evidence="5">
    <location>
        <begin position="12"/>
        <end position="32"/>
    </location>
</feature>
<sequence>MIDQLFGFLDNYMPEVISVVLMMSLLVAESAVKDEHAPRVKIHFFTQAVLAVVLICLFGNLGAKPVHIFHNAVTIDPFSTLVKIIMTIGTMGAIFISQSSKDIYSNLKSEFMVMSVGVLIGGMLLASANNMLTLYLGIEILSILSYVMSSFKREDSTSAEAGMKYALYGGLSAGVALFGISHMYGALGSIQFLEMMEKIPTLQGMQLTTVMMGSVLFFVGLGYKISAFPFHMWTPDVYQGSPIPVTSFFAIVPKMAGLAALIRVSNVFFADGSVLSVSWVGLMMVIAAMTMTVGNVTAIGQNSVKRLLAFSSIGHVGMMILGVVVANEVGTRAILFYGITYLFMTLIAFYITSHLSDMYGSDGYDVFRGLIYKHPLMAVIMVGVLFSLAGLPPFSGFVAKFNIFNIIIEKKYYGIAIVAAINSVIALYYYLKLAKTMIFGQADGEERVLGFTPANQAVIAFLFIPVLFLGIFWEKVMTIAGNATIYIK</sequence>
<evidence type="ECO:0000256" key="6">
    <source>
        <dbReference type="RuleBase" id="RU000320"/>
    </source>
</evidence>
<dbReference type="PANTHER" id="PTHR22773">
    <property type="entry name" value="NADH DEHYDROGENASE"/>
    <property type="match status" value="1"/>
</dbReference>
<keyword evidence="5" id="KW-0830">Ubiquinone</keyword>
<keyword evidence="3 5" id="KW-1133">Transmembrane helix</keyword>
<comment type="catalytic activity">
    <reaction evidence="5">
        <text>a quinone + NADH + 5 H(+)(in) = a quinol + NAD(+) + 4 H(+)(out)</text>
        <dbReference type="Rhea" id="RHEA:57888"/>
        <dbReference type="ChEBI" id="CHEBI:15378"/>
        <dbReference type="ChEBI" id="CHEBI:24646"/>
        <dbReference type="ChEBI" id="CHEBI:57540"/>
        <dbReference type="ChEBI" id="CHEBI:57945"/>
        <dbReference type="ChEBI" id="CHEBI:132124"/>
    </reaction>
</comment>
<feature type="transmembrane region" description="Helical" evidence="5">
    <location>
        <begin position="307"/>
        <end position="326"/>
    </location>
</feature>
<evidence type="ECO:0000256" key="1">
    <source>
        <dbReference type="ARBA" id="ARBA00004127"/>
    </source>
</evidence>
<feature type="transmembrane region" description="Helical" evidence="5">
    <location>
        <begin position="274"/>
        <end position="295"/>
    </location>
</feature>
<comment type="similarity">
    <text evidence="5">Belongs to the complex I subunit 2 family.</text>
</comment>
<protein>
    <recommendedName>
        <fullName evidence="5">NADH-quinone oxidoreductase subunit N</fullName>
        <ecNumber evidence="5">7.1.1.-</ecNumber>
    </recommendedName>
    <alternativeName>
        <fullName evidence="5">NADH dehydrogenase I subunit N</fullName>
    </alternativeName>
    <alternativeName>
        <fullName evidence="5">NDH-1 subunit N</fullName>
    </alternativeName>
</protein>
<feature type="transmembrane region" description="Helical" evidence="5">
    <location>
        <begin position="412"/>
        <end position="431"/>
    </location>
</feature>
<feature type="transmembrane region" description="Helical" evidence="5">
    <location>
        <begin position="116"/>
        <end position="145"/>
    </location>
</feature>
<dbReference type="EMBL" id="CP139487">
    <property type="protein sequence ID" value="WPU65423.1"/>
    <property type="molecule type" value="Genomic_DNA"/>
</dbReference>
<dbReference type="RefSeq" id="WP_321395854.1">
    <property type="nucleotide sequence ID" value="NZ_CP139487.1"/>
</dbReference>
<evidence type="ECO:0000256" key="2">
    <source>
        <dbReference type="ARBA" id="ARBA00022692"/>
    </source>
</evidence>
<proteinExistence type="inferred from homology"/>
<dbReference type="GO" id="GO:0042773">
    <property type="term" value="P:ATP synthesis coupled electron transport"/>
    <property type="evidence" value="ECO:0007669"/>
    <property type="project" value="InterPro"/>
</dbReference>
<organism evidence="8 9">
    <name type="scientific">Peredibacter starrii</name>
    <dbReference type="NCBI Taxonomy" id="28202"/>
    <lineage>
        <taxon>Bacteria</taxon>
        <taxon>Pseudomonadati</taxon>
        <taxon>Bdellovibrionota</taxon>
        <taxon>Bacteriovoracia</taxon>
        <taxon>Bacteriovoracales</taxon>
        <taxon>Bacteriovoracaceae</taxon>
        <taxon>Peredibacter</taxon>
    </lineage>
</organism>
<dbReference type="GO" id="GO:0012505">
    <property type="term" value="C:endomembrane system"/>
    <property type="evidence" value="ECO:0007669"/>
    <property type="project" value="UniProtKB-SubCell"/>
</dbReference>
<accession>A0AAX4HQI8</accession>
<name>A0AAX4HQI8_9BACT</name>
<dbReference type="NCBIfam" id="TIGR01770">
    <property type="entry name" value="NDH_I_N"/>
    <property type="match status" value="1"/>
</dbReference>
<keyword evidence="4 5" id="KW-0472">Membrane</keyword>
<dbReference type="InterPro" id="IPR010096">
    <property type="entry name" value="NADH-Q_OxRdtase_suN/2"/>
</dbReference>
<evidence type="ECO:0000313" key="8">
    <source>
        <dbReference type="EMBL" id="WPU65423.1"/>
    </source>
</evidence>
<keyword evidence="5" id="KW-1278">Translocase</keyword>
<dbReference type="GO" id="GO:0050136">
    <property type="term" value="F:NADH dehydrogenase (quinone) (non-electrogenic) activity"/>
    <property type="evidence" value="ECO:0007669"/>
    <property type="project" value="UniProtKB-UniRule"/>
</dbReference>
<evidence type="ECO:0000256" key="5">
    <source>
        <dbReference type="HAMAP-Rule" id="MF_00445"/>
    </source>
</evidence>
<keyword evidence="5" id="KW-0520">NAD</keyword>
<keyword evidence="2 5" id="KW-0812">Transmembrane</keyword>
<dbReference type="AlphaFoldDB" id="A0AAX4HQI8"/>